<dbReference type="Proteomes" id="UP000297703">
    <property type="component" value="Unassembled WGS sequence"/>
</dbReference>
<sequence length="117" mass="12544">MAFLPSLNASRPATRRKPAVLCEAFPGERPERALSVSSQPRPSQPHVGPQSGCKRFPGGPAVCRRVARKHSLARALNARRVPARYVTAGPYSSRGSEPGPAPGRAPDTPEQDKHTQS</sequence>
<dbReference type="EMBL" id="QXTE01000001">
    <property type="protein sequence ID" value="TFK16143.1"/>
    <property type="molecule type" value="Genomic_DNA"/>
</dbReference>
<comment type="caution">
    <text evidence="2">The sequence shown here is derived from an EMBL/GenBank/DDBJ whole genome shotgun (WGS) entry which is preliminary data.</text>
</comment>
<organism evidence="2 3">
    <name type="scientific">Platysternon megacephalum</name>
    <name type="common">big-headed turtle</name>
    <dbReference type="NCBI Taxonomy" id="55544"/>
    <lineage>
        <taxon>Eukaryota</taxon>
        <taxon>Metazoa</taxon>
        <taxon>Chordata</taxon>
        <taxon>Craniata</taxon>
        <taxon>Vertebrata</taxon>
        <taxon>Euteleostomi</taxon>
        <taxon>Archelosauria</taxon>
        <taxon>Testudinata</taxon>
        <taxon>Testudines</taxon>
        <taxon>Cryptodira</taxon>
        <taxon>Durocryptodira</taxon>
        <taxon>Testudinoidea</taxon>
        <taxon>Platysternidae</taxon>
        <taxon>Platysternon</taxon>
    </lineage>
</organism>
<dbReference type="AlphaFoldDB" id="A0A4D9F741"/>
<reference evidence="2 3" key="2">
    <citation type="submission" date="2019-04" db="EMBL/GenBank/DDBJ databases">
        <title>The genome sequence of big-headed turtle.</title>
        <authorList>
            <person name="Gong S."/>
        </authorList>
    </citation>
    <scope>NUCLEOTIDE SEQUENCE [LARGE SCALE GENOMIC DNA]</scope>
    <source>
        <strain evidence="2">DO16091913</strain>
        <tissue evidence="2">Muscle</tissue>
    </source>
</reference>
<keyword evidence="3" id="KW-1185">Reference proteome</keyword>
<evidence type="ECO:0000313" key="2">
    <source>
        <dbReference type="EMBL" id="TFK16143.1"/>
    </source>
</evidence>
<proteinExistence type="predicted"/>
<evidence type="ECO:0000313" key="3">
    <source>
        <dbReference type="Proteomes" id="UP000297703"/>
    </source>
</evidence>
<name>A0A4D9F741_9SAUR</name>
<protein>
    <submittedName>
        <fullName evidence="2">Histone H2A.Z-like</fullName>
    </submittedName>
</protein>
<feature type="region of interest" description="Disordered" evidence="1">
    <location>
        <begin position="30"/>
        <end position="59"/>
    </location>
</feature>
<accession>A0A4D9F741</accession>
<gene>
    <name evidence="2" type="ORF">DR999_PMT00049</name>
</gene>
<reference evidence="2 3" key="1">
    <citation type="submission" date="2019-04" db="EMBL/GenBank/DDBJ databases">
        <title>Draft genome of the big-headed turtle Platysternon megacephalum.</title>
        <authorList>
            <person name="Gong S."/>
        </authorList>
    </citation>
    <scope>NUCLEOTIDE SEQUENCE [LARGE SCALE GENOMIC DNA]</scope>
    <source>
        <strain evidence="2">DO16091913</strain>
        <tissue evidence="2">Muscle</tissue>
    </source>
</reference>
<feature type="region of interest" description="Disordered" evidence="1">
    <location>
        <begin position="79"/>
        <end position="117"/>
    </location>
</feature>
<evidence type="ECO:0000256" key="1">
    <source>
        <dbReference type="SAM" id="MobiDB-lite"/>
    </source>
</evidence>